<dbReference type="EMBL" id="UOFN01000046">
    <property type="protein sequence ID" value="VAW75049.1"/>
    <property type="molecule type" value="Genomic_DNA"/>
</dbReference>
<sequence length="641" mass="68164">SDRWSGDLIAYNIDIVNNTLGSIAWRASTDIDSRSANSRNIITSNGSSGLAFEWSTLTTAQKNDLRTNSSGSLDNEATGMARLDYIRGERGCESNNTTGTCSYTDSGGGTFTNKSFRPRNSALGDIIHSSPFYVGPPSTRYPDDIETTPYSTFAQAQVSRAGVSYVGSNDGMMHAFDEVGDELFAFVPNLLYSTASGAGMHDLSAPGYLHDYYVDLSVSVADAFINLGAGNSWKSILVGGLRGGGKGLFAMDVTNPSSLASTSGAAGNVLWEFTHSDLGFTYSDIRIARLNNGKWAAIFGNGYNSDPTGDGTSKVFIVYLDGSNLANPILLETGQGNITNNSCNDPASDCNGMSTPAIADLNGDGSIDRIYAGDLHGKLWAFDVSSSNPANWNSAYGTSPAFSPLFSACNGGCTPANRQPITEKPAISRHPTRRDLITEPNLMVFFGTGQYLTINDTGTTDTQAFYGVWDNGSGDADRSSLLSQIISETTTSGSIAVRTVSDNAIDYNSQRGWMFDLPTSGERSVTSPLAFGSLVFFNTVIPSTTTCAAGGYGWLMAVDLFNGGEPDFQPIDVNGDGVFSLADQAGNSNTVGTQTTGIPTESRFIADRRVTATSDGTVLFEKIRPTNPKAPERMSWTNVER</sequence>
<proteinExistence type="predicted"/>
<evidence type="ECO:0000259" key="3">
    <source>
        <dbReference type="Pfam" id="PF05567"/>
    </source>
</evidence>
<organism evidence="4">
    <name type="scientific">hydrothermal vent metagenome</name>
    <dbReference type="NCBI Taxonomy" id="652676"/>
    <lineage>
        <taxon>unclassified sequences</taxon>
        <taxon>metagenomes</taxon>
        <taxon>ecological metagenomes</taxon>
    </lineage>
</organism>
<dbReference type="InterPro" id="IPR008707">
    <property type="entry name" value="B-propeller_PilY1"/>
</dbReference>
<dbReference type="AlphaFoldDB" id="A0A3B0YLC2"/>
<evidence type="ECO:0000256" key="1">
    <source>
        <dbReference type="ARBA" id="ARBA00022723"/>
    </source>
</evidence>
<gene>
    <name evidence="4" type="ORF">MNBD_GAMMA15-1899</name>
</gene>
<keyword evidence="1" id="KW-0479">Metal-binding</keyword>
<evidence type="ECO:0000256" key="2">
    <source>
        <dbReference type="ARBA" id="ARBA00022837"/>
    </source>
</evidence>
<keyword evidence="2" id="KW-0106">Calcium</keyword>
<protein>
    <submittedName>
        <fullName evidence="4">Type IV fimbrial biogenesis protein PilY1</fullName>
    </submittedName>
</protein>
<accession>A0A3B0YLC2</accession>
<feature type="non-terminal residue" evidence="4">
    <location>
        <position position="1"/>
    </location>
</feature>
<name>A0A3B0YLC2_9ZZZZ</name>
<feature type="domain" description="PilY1 beta-propeller" evidence="3">
    <location>
        <begin position="123"/>
        <end position="478"/>
    </location>
</feature>
<dbReference type="Pfam" id="PF05567">
    <property type="entry name" value="T4P_PilY1"/>
    <property type="match status" value="1"/>
</dbReference>
<evidence type="ECO:0000313" key="4">
    <source>
        <dbReference type="EMBL" id="VAW75049.1"/>
    </source>
</evidence>
<dbReference type="GO" id="GO:0046872">
    <property type="term" value="F:metal ion binding"/>
    <property type="evidence" value="ECO:0007669"/>
    <property type="project" value="UniProtKB-KW"/>
</dbReference>
<reference evidence="4" key="1">
    <citation type="submission" date="2018-06" db="EMBL/GenBank/DDBJ databases">
        <authorList>
            <person name="Zhirakovskaya E."/>
        </authorList>
    </citation>
    <scope>NUCLEOTIDE SEQUENCE</scope>
</reference>